<dbReference type="eggNOG" id="ENOG5030JVD">
    <property type="taxonomic scope" value="Bacteria"/>
</dbReference>
<feature type="signal peptide" evidence="1">
    <location>
        <begin position="1"/>
        <end position="27"/>
    </location>
</feature>
<dbReference type="EMBL" id="CP002056">
    <property type="protein sequence ID" value="ADI30282.1"/>
    <property type="molecule type" value="Genomic_DNA"/>
</dbReference>
<gene>
    <name evidence="2" type="ordered locus">M301_1910</name>
</gene>
<dbReference type="AlphaFoldDB" id="D7DJS1"/>
<evidence type="ECO:0000313" key="2">
    <source>
        <dbReference type="EMBL" id="ADI30282.1"/>
    </source>
</evidence>
<dbReference type="HOGENOM" id="CLU_914686_0_0_4"/>
<reference evidence="3" key="1">
    <citation type="submission" date="2010-05" db="EMBL/GenBank/DDBJ databases">
        <title>Complete sequence of Methylotenera sp. 301.</title>
        <authorList>
            <person name="Lucas S."/>
            <person name="Copeland A."/>
            <person name="Lapidus A."/>
            <person name="Cheng J.-F."/>
            <person name="Bruce D."/>
            <person name="Goodwin L."/>
            <person name="Pitluck S."/>
            <person name="Clum A."/>
            <person name="Land M."/>
            <person name="Hauser L."/>
            <person name="Kyrpides N."/>
            <person name="Ivanova N."/>
            <person name="Chistoservova L."/>
            <person name="Kalyuzhnaya M."/>
            <person name="Woyke T."/>
        </authorList>
    </citation>
    <scope>NUCLEOTIDE SEQUENCE [LARGE SCALE GENOMIC DNA]</scope>
    <source>
        <strain evidence="3">301</strain>
    </source>
</reference>
<feature type="chain" id="PRO_5003094757" description="Phosphate-selective porin O and P" evidence="1">
    <location>
        <begin position="28"/>
        <end position="335"/>
    </location>
</feature>
<sequence length="335" mass="37922" precursor="true">MHGVMMRRPPLFFICLMIVMSMQSAFAADADKASPWENFSLGGYSNAEMNVHPGGKVEGAISEIGILLSWENNSRFHFLTELDIDRPISFNKDDTSIGKDSYLDLERFYFDYNLSEKLNVRAGRFLTPAGRWNLVHAEPLVWTTTRPLVTSRLFPTAVNGLMFYGAMPLADNAFEYSFYVEGLKDQIVNNKEIPFEDTKGARFTLSGKVNWGLSLLEFRENIPNSPEFHMVGLDFLVQHQGWEFSGEAFQRYYNNYSDGGSGAYLQGVAPLGNQWFAVARVENYVRPEEGSTARWLIGSAWRMSPRKILKIEYVGGDEESTESPKGLLASFSILY</sequence>
<accession>D7DJS1</accession>
<reference evidence="2 3" key="2">
    <citation type="journal article" date="2011" name="J. Bacteriol.">
        <title>Genomes of three methylotrophs from a single niche uncover genetic and metabolic divergence of Methylophilaceae.</title>
        <authorList>
            <person name="Lapidus A."/>
            <person name="Clum A."/>
            <person name="Labutti K."/>
            <person name="Kaluzhnaya M.G."/>
            <person name="Lim S."/>
            <person name="Beck D.A."/>
            <person name="Glavina Del Rio T."/>
            <person name="Nolan M."/>
            <person name="Mavromatis K."/>
            <person name="Huntemann M."/>
            <person name="Lucas S."/>
            <person name="Lidstrom M.E."/>
            <person name="Ivanova N."/>
            <person name="Chistoserdova L."/>
        </authorList>
    </citation>
    <scope>NUCLEOTIDE SEQUENCE [LARGE SCALE GENOMIC DNA]</scope>
    <source>
        <strain evidence="2 3">301</strain>
    </source>
</reference>
<dbReference type="InterPro" id="IPR023614">
    <property type="entry name" value="Porin_dom_sf"/>
</dbReference>
<dbReference type="Proteomes" id="UP000000383">
    <property type="component" value="Chromosome"/>
</dbReference>
<dbReference type="STRING" id="666681.M301_1910"/>
<proteinExistence type="predicted"/>
<protein>
    <recommendedName>
        <fullName evidence="4">Phosphate-selective porin O and P</fullName>
    </recommendedName>
</protein>
<keyword evidence="1" id="KW-0732">Signal</keyword>
<keyword evidence="3" id="KW-1185">Reference proteome</keyword>
<evidence type="ECO:0008006" key="4">
    <source>
        <dbReference type="Google" id="ProtNLM"/>
    </source>
</evidence>
<evidence type="ECO:0000256" key="1">
    <source>
        <dbReference type="SAM" id="SignalP"/>
    </source>
</evidence>
<dbReference type="Gene3D" id="2.40.160.10">
    <property type="entry name" value="Porin"/>
    <property type="match status" value="1"/>
</dbReference>
<name>D7DJS1_METV0</name>
<dbReference type="KEGG" id="meh:M301_1910"/>
<organism evidence="2 3">
    <name type="scientific">Methylotenera versatilis (strain 301)</name>
    <dbReference type="NCBI Taxonomy" id="666681"/>
    <lineage>
        <taxon>Bacteria</taxon>
        <taxon>Pseudomonadati</taxon>
        <taxon>Pseudomonadota</taxon>
        <taxon>Betaproteobacteria</taxon>
        <taxon>Nitrosomonadales</taxon>
        <taxon>Methylophilaceae</taxon>
        <taxon>Methylotenera</taxon>
    </lineage>
</organism>
<evidence type="ECO:0000313" key="3">
    <source>
        <dbReference type="Proteomes" id="UP000000383"/>
    </source>
</evidence>
<dbReference type="SUPFAM" id="SSF56935">
    <property type="entry name" value="Porins"/>
    <property type="match status" value="1"/>
</dbReference>